<dbReference type="Proteomes" id="UP000822476">
    <property type="component" value="Unassembled WGS sequence"/>
</dbReference>
<dbReference type="InterPro" id="IPR013032">
    <property type="entry name" value="EGF-like_CS"/>
</dbReference>
<dbReference type="SUPFAM" id="SSF57196">
    <property type="entry name" value="EGF/Laminin"/>
    <property type="match status" value="1"/>
</dbReference>
<keyword evidence="5" id="KW-0472">Membrane</keyword>
<dbReference type="PROSITE" id="PS50026">
    <property type="entry name" value="EGF_3"/>
    <property type="match status" value="1"/>
</dbReference>
<dbReference type="Pfam" id="PF00090">
    <property type="entry name" value="TSP_1"/>
    <property type="match status" value="1"/>
</dbReference>
<reference evidence="8" key="1">
    <citation type="submission" date="2019-07" db="EMBL/GenBank/DDBJ databases">
        <title>Annotation for the trematode Paragonimus miyazaki's.</title>
        <authorList>
            <person name="Choi Y.-J."/>
        </authorList>
    </citation>
    <scope>NUCLEOTIDE SEQUENCE</scope>
    <source>
        <strain evidence="8">Japan</strain>
    </source>
</reference>
<dbReference type="PROSITE" id="PS50092">
    <property type="entry name" value="TSP1"/>
    <property type="match status" value="1"/>
</dbReference>
<dbReference type="PANTHER" id="PTHR24044:SF417">
    <property type="entry name" value="WEARY, ISOFORM B"/>
    <property type="match status" value="1"/>
</dbReference>
<keyword evidence="5" id="KW-0812">Transmembrane</keyword>
<keyword evidence="9" id="KW-1185">Reference proteome</keyword>
<evidence type="ECO:0000256" key="5">
    <source>
        <dbReference type="SAM" id="Phobius"/>
    </source>
</evidence>
<dbReference type="InterPro" id="IPR050906">
    <property type="entry name" value="Notch_signaling"/>
</dbReference>
<dbReference type="PROSITE" id="PS00022">
    <property type="entry name" value="EGF_1"/>
    <property type="match status" value="1"/>
</dbReference>
<name>A0A8S9YUG8_9TREM</name>
<evidence type="ECO:0000313" key="9">
    <source>
        <dbReference type="Proteomes" id="UP000822476"/>
    </source>
</evidence>
<proteinExistence type="predicted"/>
<dbReference type="OrthoDB" id="6228714at2759"/>
<feature type="signal peptide" evidence="6">
    <location>
        <begin position="1"/>
        <end position="20"/>
    </location>
</feature>
<feature type="domain" description="EGF-like" evidence="7">
    <location>
        <begin position="456"/>
        <end position="494"/>
    </location>
</feature>
<accession>A0A8S9YUG8</accession>
<keyword evidence="6" id="KW-0732">Signal</keyword>
<feature type="disulfide bond" evidence="4">
    <location>
        <begin position="465"/>
        <end position="482"/>
    </location>
</feature>
<comment type="caution">
    <text evidence="8">The sequence shown here is derived from an EMBL/GenBank/DDBJ whole genome shotgun (WGS) entry which is preliminary data.</text>
</comment>
<feature type="chain" id="PRO_5035758878" description="EGF-like domain-containing protein" evidence="6">
    <location>
        <begin position="21"/>
        <end position="601"/>
    </location>
</feature>
<keyword evidence="2" id="KW-0677">Repeat</keyword>
<keyword evidence="1 4" id="KW-0245">EGF-like domain</keyword>
<feature type="disulfide bond" evidence="4">
    <location>
        <begin position="484"/>
        <end position="493"/>
    </location>
</feature>
<evidence type="ECO:0000256" key="4">
    <source>
        <dbReference type="PROSITE-ProRule" id="PRU00076"/>
    </source>
</evidence>
<evidence type="ECO:0000256" key="1">
    <source>
        <dbReference type="ARBA" id="ARBA00022536"/>
    </source>
</evidence>
<dbReference type="Pfam" id="PF12661">
    <property type="entry name" value="hEGF"/>
    <property type="match status" value="1"/>
</dbReference>
<protein>
    <recommendedName>
        <fullName evidence="7">EGF-like domain-containing protein</fullName>
    </recommendedName>
</protein>
<dbReference type="InterPro" id="IPR036383">
    <property type="entry name" value="TSP1_rpt_sf"/>
</dbReference>
<dbReference type="PROSITE" id="PS01186">
    <property type="entry name" value="EGF_2"/>
    <property type="match status" value="1"/>
</dbReference>
<dbReference type="InterPro" id="IPR000742">
    <property type="entry name" value="EGF"/>
</dbReference>
<keyword evidence="5" id="KW-1133">Transmembrane helix</keyword>
<dbReference type="GO" id="GO:0005112">
    <property type="term" value="F:Notch binding"/>
    <property type="evidence" value="ECO:0007669"/>
    <property type="project" value="TreeGrafter"/>
</dbReference>
<organism evidence="8 9">
    <name type="scientific">Paragonimus skrjabini miyazakii</name>
    <dbReference type="NCBI Taxonomy" id="59628"/>
    <lineage>
        <taxon>Eukaryota</taxon>
        <taxon>Metazoa</taxon>
        <taxon>Spiralia</taxon>
        <taxon>Lophotrochozoa</taxon>
        <taxon>Platyhelminthes</taxon>
        <taxon>Trematoda</taxon>
        <taxon>Digenea</taxon>
        <taxon>Plagiorchiida</taxon>
        <taxon>Troglotremata</taxon>
        <taxon>Troglotrematidae</taxon>
        <taxon>Paragonimus</taxon>
    </lineage>
</organism>
<dbReference type="AlphaFoldDB" id="A0A8S9YUG8"/>
<comment type="caution">
    <text evidence="4">Lacks conserved residue(s) required for the propagation of feature annotation.</text>
</comment>
<dbReference type="EMBL" id="JTDE01002682">
    <property type="protein sequence ID" value="KAF7257036.1"/>
    <property type="molecule type" value="Genomic_DNA"/>
</dbReference>
<dbReference type="PANTHER" id="PTHR24044">
    <property type="entry name" value="NOTCH LIGAND FAMILY MEMBER"/>
    <property type="match status" value="1"/>
</dbReference>
<evidence type="ECO:0000256" key="6">
    <source>
        <dbReference type="SAM" id="SignalP"/>
    </source>
</evidence>
<evidence type="ECO:0000313" key="8">
    <source>
        <dbReference type="EMBL" id="KAF7257036.1"/>
    </source>
</evidence>
<dbReference type="SUPFAM" id="SSF82895">
    <property type="entry name" value="TSP-1 type 1 repeat"/>
    <property type="match status" value="1"/>
</dbReference>
<feature type="transmembrane region" description="Helical" evidence="5">
    <location>
        <begin position="567"/>
        <end position="589"/>
    </location>
</feature>
<gene>
    <name evidence="8" type="ORF">EG68_05638</name>
</gene>
<evidence type="ECO:0000256" key="3">
    <source>
        <dbReference type="ARBA" id="ARBA00023157"/>
    </source>
</evidence>
<dbReference type="InterPro" id="IPR000884">
    <property type="entry name" value="TSP1_rpt"/>
</dbReference>
<dbReference type="SMART" id="SM00181">
    <property type="entry name" value="EGF"/>
    <property type="match status" value="3"/>
</dbReference>
<evidence type="ECO:0000256" key="2">
    <source>
        <dbReference type="ARBA" id="ARBA00022737"/>
    </source>
</evidence>
<sequence>MLFGCVLCITVLLSRRQVFSLHCNIRPGKQPTSKSVAWSLNVFRHVQFMYGFPLDFMGGQIGTVYLETRECLKNTWLNKAQCARVHVTKHCHLPVDTMKNFTYMAKDCTVDTDMKENGLQRKQVALTINSSENMHYVGQYNSERINSLNELFMSCATSCKNLKLFAGTYICDFLTYLNTLGSGKRNLEGAISWDMSEENLYGLFLYWFCHVTWPKLRELNLGDIRLSMMILCPNPCSVRAARCSQIPNTLTSVRSPVMLAAFSESSCIQLGTDLTDNNYECLCKPGYQWDASSKQCVLKDLCAEDAELARIQQVADSERLCFPAGTLRCVPFASQPLKKPVYGSPEEMYRYELKIISTHQCICRPGYMGYRCERLRDSCIEARKRSYTSKCVTSDNMNKLFANTSGIAGHPPGNSACRTYLGNKCHAILGTSIYSCHCTNQWKQNGSLPFANCYLEYSACDRVLCHNGGSCVESPDHTKYKCLCQYGWQGEFCETRDVRQWLPWAPWSLCSASLCTGSGWQQRQRQCRVPVNHTTGYGHCKDGGVELRPCTTGCIHPLQTFVPMIKIFLMFAMCLLLLQLAVGFTLLVLRFDIADWSTRSA</sequence>
<keyword evidence="3 4" id="KW-1015">Disulfide bond</keyword>
<dbReference type="Gene3D" id="2.20.100.10">
    <property type="entry name" value="Thrombospondin type-1 (TSP1) repeat"/>
    <property type="match status" value="1"/>
</dbReference>
<evidence type="ECO:0000259" key="7">
    <source>
        <dbReference type="PROSITE" id="PS50026"/>
    </source>
</evidence>
<dbReference type="Gene3D" id="2.10.25.10">
    <property type="entry name" value="Laminin"/>
    <property type="match status" value="1"/>
</dbReference>